<evidence type="ECO:0000256" key="12">
    <source>
        <dbReference type="ARBA" id="ARBA00022598"/>
    </source>
</evidence>
<dbReference type="PRINTS" id="PR00085">
    <property type="entry name" value="THFDHDRGNASE"/>
</dbReference>
<comment type="catalytic activity">
    <reaction evidence="19">
        <text>(6R)-5,10-methenyltetrahydrofolate + H2O = (6R)-10-formyltetrahydrofolate + H(+)</text>
        <dbReference type="Rhea" id="RHEA:23700"/>
        <dbReference type="ChEBI" id="CHEBI:15377"/>
        <dbReference type="ChEBI" id="CHEBI:15378"/>
        <dbReference type="ChEBI" id="CHEBI:57455"/>
        <dbReference type="ChEBI" id="CHEBI:195366"/>
        <dbReference type="EC" id="3.5.4.9"/>
    </reaction>
</comment>
<comment type="similarity">
    <text evidence="3">In the N-terminal section; belongs to the tetrahydrofolate dehydrogenase/cyclohydrolase family.</text>
</comment>
<dbReference type="EC" id="3.5.4.9" evidence="7"/>
<dbReference type="FunFam" id="1.10.8.770:FF:000001">
    <property type="entry name" value="Methylenetetrahydrofolate dehydrogenase (NADP+ dependent) 1 like"/>
    <property type="match status" value="1"/>
</dbReference>
<dbReference type="PROSITE" id="PS00766">
    <property type="entry name" value="THF_DHG_CYH_1"/>
    <property type="match status" value="1"/>
</dbReference>
<dbReference type="InterPro" id="IPR020867">
    <property type="entry name" value="THF_DH/CycHdrlase_CS"/>
</dbReference>
<dbReference type="EC" id="1.5.1.5" evidence="8"/>
<dbReference type="SUPFAM" id="SSF52540">
    <property type="entry name" value="P-loop containing nucleoside triphosphate hydrolases"/>
    <property type="match status" value="1"/>
</dbReference>
<keyword evidence="17" id="KW-0560">Oxidoreductase</keyword>
<reference evidence="23" key="2">
    <citation type="submission" date="2025-08" db="UniProtKB">
        <authorList>
            <consortium name="Ensembl"/>
        </authorList>
    </citation>
    <scope>IDENTIFICATION</scope>
</reference>
<evidence type="ECO:0000259" key="21">
    <source>
        <dbReference type="Pfam" id="PF00763"/>
    </source>
</evidence>
<dbReference type="GO" id="GO:0004477">
    <property type="term" value="F:methenyltetrahydrofolate cyclohydrolase activity"/>
    <property type="evidence" value="ECO:0007669"/>
    <property type="project" value="UniProtKB-EC"/>
</dbReference>
<evidence type="ECO:0000259" key="22">
    <source>
        <dbReference type="Pfam" id="PF02882"/>
    </source>
</evidence>
<dbReference type="FunFam" id="3.40.50.720:FF:000006">
    <property type="entry name" value="Bifunctional protein FolD"/>
    <property type="match status" value="1"/>
</dbReference>
<keyword evidence="13" id="KW-0547">Nucleotide-binding</keyword>
<feature type="domain" description="Tetrahydrofolate dehydrogenase/cyclohydrolase catalytic" evidence="21">
    <location>
        <begin position="12"/>
        <end position="125"/>
    </location>
</feature>
<comment type="catalytic activity">
    <reaction evidence="20">
        <text>(6S)-5,6,7,8-tetrahydrofolate + formate + ATP = (6R)-10-formyltetrahydrofolate + ADP + phosphate</text>
        <dbReference type="Rhea" id="RHEA:20221"/>
        <dbReference type="ChEBI" id="CHEBI:15740"/>
        <dbReference type="ChEBI" id="CHEBI:30616"/>
        <dbReference type="ChEBI" id="CHEBI:43474"/>
        <dbReference type="ChEBI" id="CHEBI:57453"/>
        <dbReference type="ChEBI" id="CHEBI:195366"/>
        <dbReference type="ChEBI" id="CHEBI:456216"/>
        <dbReference type="EC" id="6.3.4.3"/>
    </reaction>
</comment>
<dbReference type="Gene3D" id="3.10.410.10">
    <property type="entry name" value="Formyltetrahydrofolate synthetase, domain 3"/>
    <property type="match status" value="1"/>
</dbReference>
<evidence type="ECO:0000256" key="6">
    <source>
        <dbReference type="ARBA" id="ARBA00012295"/>
    </source>
</evidence>
<evidence type="ECO:0000256" key="20">
    <source>
        <dbReference type="ARBA" id="ARBA00049033"/>
    </source>
</evidence>
<dbReference type="PROSITE" id="PS00722">
    <property type="entry name" value="FTHFS_2"/>
    <property type="match status" value="1"/>
</dbReference>
<dbReference type="Gene3D" id="3.40.50.300">
    <property type="entry name" value="P-loop containing nucleotide triphosphate hydrolases"/>
    <property type="match status" value="2"/>
</dbReference>
<evidence type="ECO:0000313" key="24">
    <source>
        <dbReference type="Proteomes" id="UP000694558"/>
    </source>
</evidence>
<keyword evidence="18" id="KW-0511">Multifunctional enzyme</keyword>
<dbReference type="HAMAP" id="MF_01576">
    <property type="entry name" value="THF_DHG_CYH"/>
    <property type="match status" value="1"/>
</dbReference>
<comment type="subunit">
    <text evidence="5">Homodimer.</text>
</comment>
<dbReference type="PROSITE" id="PS00767">
    <property type="entry name" value="THF_DHG_CYH_2"/>
    <property type="match status" value="1"/>
</dbReference>
<dbReference type="InterPro" id="IPR036291">
    <property type="entry name" value="NAD(P)-bd_dom_sf"/>
</dbReference>
<protein>
    <recommendedName>
        <fullName evidence="9">C-1-tetrahydrofolate synthase, cytoplasmic</fullName>
        <ecNumber evidence="8">1.5.1.5</ecNumber>
        <ecNumber evidence="7">3.5.4.9</ecNumber>
        <ecNumber evidence="6">6.3.4.3</ecNumber>
    </recommendedName>
</protein>
<keyword evidence="12" id="KW-0436">Ligase</keyword>
<evidence type="ECO:0000256" key="16">
    <source>
        <dbReference type="ARBA" id="ARBA00022857"/>
    </source>
</evidence>
<evidence type="ECO:0000256" key="5">
    <source>
        <dbReference type="ARBA" id="ARBA00011738"/>
    </source>
</evidence>
<dbReference type="CDD" id="cd00477">
    <property type="entry name" value="FTHFS"/>
    <property type="match status" value="1"/>
</dbReference>
<gene>
    <name evidence="23" type="primary">mthfd1b</name>
</gene>
<dbReference type="InterPro" id="IPR000559">
    <property type="entry name" value="Formate_THF_ligase"/>
</dbReference>
<dbReference type="GO" id="GO:0035999">
    <property type="term" value="P:tetrahydrofolate interconversion"/>
    <property type="evidence" value="ECO:0007669"/>
    <property type="project" value="UniProtKB-UniPathway"/>
</dbReference>
<dbReference type="Gene3D" id="1.10.8.770">
    <property type="match status" value="1"/>
</dbReference>
<dbReference type="InterPro" id="IPR046346">
    <property type="entry name" value="Aminoacid_DH-like_N_sf"/>
</dbReference>
<dbReference type="GO" id="GO:0005829">
    <property type="term" value="C:cytosol"/>
    <property type="evidence" value="ECO:0007669"/>
    <property type="project" value="TreeGrafter"/>
</dbReference>
<dbReference type="Gene3D" id="3.40.50.720">
    <property type="entry name" value="NAD(P)-binding Rossmann-like Domain"/>
    <property type="match status" value="1"/>
</dbReference>
<comment type="similarity">
    <text evidence="4">In the C-terminal section; belongs to the formate--tetrahydrofolate ligase family.</text>
</comment>
<evidence type="ECO:0000256" key="17">
    <source>
        <dbReference type="ARBA" id="ARBA00023002"/>
    </source>
</evidence>
<evidence type="ECO:0000256" key="15">
    <source>
        <dbReference type="ARBA" id="ARBA00022840"/>
    </source>
</evidence>
<dbReference type="PANTHER" id="PTHR48099:SF1">
    <property type="entry name" value="C-1-TETRAHYDROFOLATE SYNTHASE, CYTOPLASMIC"/>
    <property type="match status" value="1"/>
</dbReference>
<dbReference type="Pfam" id="PF00763">
    <property type="entry name" value="THF_DHG_CYH"/>
    <property type="match status" value="1"/>
</dbReference>
<evidence type="ECO:0000256" key="2">
    <source>
        <dbReference type="ARBA" id="ARBA00004777"/>
    </source>
</evidence>
<dbReference type="Proteomes" id="UP000694558">
    <property type="component" value="Chromosome 17"/>
</dbReference>
<dbReference type="GO" id="GO:0005524">
    <property type="term" value="F:ATP binding"/>
    <property type="evidence" value="ECO:0007669"/>
    <property type="project" value="UniProtKB-KW"/>
</dbReference>
<evidence type="ECO:0000313" key="23">
    <source>
        <dbReference type="Ensembl" id="ENSSMAP00000061910.1"/>
    </source>
</evidence>
<reference evidence="23" key="1">
    <citation type="submission" date="2023-05" db="EMBL/GenBank/DDBJ databases">
        <title>High-quality long-read genome of Scophthalmus maximus.</title>
        <authorList>
            <person name="Lien S."/>
            <person name="Martinez P."/>
        </authorList>
    </citation>
    <scope>NUCLEOTIDE SEQUENCE [LARGE SCALE GENOMIC DNA]</scope>
</reference>
<dbReference type="CDD" id="cd01080">
    <property type="entry name" value="NAD_bind_m-THF_DH_Cyclohyd"/>
    <property type="match status" value="1"/>
</dbReference>
<dbReference type="FunFam" id="3.40.50.300:FF:001123">
    <property type="entry name" value="C-1-tetrahydrofolate synthase, cytoplasmic isoform X2"/>
    <property type="match status" value="1"/>
</dbReference>
<accession>A0A8D3DQV1</accession>
<dbReference type="InterPro" id="IPR027417">
    <property type="entry name" value="P-loop_NTPase"/>
</dbReference>
<dbReference type="Pfam" id="PF01268">
    <property type="entry name" value="FTHFS"/>
    <property type="match status" value="2"/>
</dbReference>
<evidence type="ECO:0000256" key="13">
    <source>
        <dbReference type="ARBA" id="ARBA00022741"/>
    </source>
</evidence>
<evidence type="ECO:0000256" key="9">
    <source>
        <dbReference type="ARBA" id="ARBA00017592"/>
    </source>
</evidence>
<dbReference type="EC" id="6.3.4.3" evidence="6"/>
<dbReference type="GO" id="GO:0004329">
    <property type="term" value="F:formate-tetrahydrofolate ligase activity"/>
    <property type="evidence" value="ECO:0007669"/>
    <property type="project" value="UniProtKB-EC"/>
</dbReference>
<dbReference type="FunFam" id="3.40.50.10860:FF:000005">
    <property type="entry name" value="C-1-tetrahydrofolate synthase, cytoplasmic, putative"/>
    <property type="match status" value="1"/>
</dbReference>
<dbReference type="Gene3D" id="3.40.50.10860">
    <property type="entry name" value="Leucine Dehydrogenase, chain A, domain 1"/>
    <property type="match status" value="1"/>
</dbReference>
<feature type="domain" description="Tetrahydrofolate dehydrogenase/cyclohydrolase NAD(P)-binding" evidence="22">
    <location>
        <begin position="146"/>
        <end position="293"/>
    </location>
</feature>
<dbReference type="PANTHER" id="PTHR48099">
    <property type="entry name" value="C-1-TETRAHYDROFOLATE SYNTHASE, CYTOPLASMIC-RELATED"/>
    <property type="match status" value="1"/>
</dbReference>
<evidence type="ECO:0000256" key="1">
    <source>
        <dbReference type="ARBA" id="ARBA00004496"/>
    </source>
</evidence>
<evidence type="ECO:0000256" key="11">
    <source>
        <dbReference type="ARBA" id="ARBA00022563"/>
    </source>
</evidence>
<evidence type="ECO:0000256" key="7">
    <source>
        <dbReference type="ARBA" id="ARBA00012776"/>
    </source>
</evidence>
<keyword evidence="11" id="KW-0554">One-carbon metabolism</keyword>
<sequence>AWTVGFILLSCVHRQVRERLKKDVEKMKLQDPNFSPGLVVLQVGDRDDSNLYISMKLKAAAEIGINATHMRLPKTATEEEVLHKITEVNENSSVHGLIVQLPLDSIHKMDTEKVTNAVAPEKDVDGLTCINAGKLSRGDLGDCFIPCTPNGCMELIRQTGVSVAGKKAVVIGRSKIVGAPMHDLLLWSHATVTTCHSKTVDLAGEVGKADILVVGIGKAEMVKGEWIKKGAVVIDCGINHIPDETKPSGKRVVGDVHYASAKEQAGFITPVPGGVGPMTVAMLMANTVQGAKRFLEGHQPGKWNISLTKLNLQMPVPSDIVISRSCVPKPIDGLAKEVGLLSDEVELFGKTKAKVQLSIIKRLQAQSDGKYVVVTGITPTPLGEGKSTTTIGLVQALGAHMNLNVFACVRQPSQGPTFGIKENIEFNQQISANNLVAAAIDARIFHESTQSDKALYNRLVPLSGGQRKFSPIQINRLKRLGIEKTDPSTLTEEEITRFARLDIDPSAVTWQRVLDTNDRFLRKITIGQAPTEKGYTREAQFDITVASEIMAVLALTSSLVDMRQRLAKMVVATSRGGQPITTEDLGVSGALTVLMKDAIKPNLMQTLEGTPVFVHAGPFANIAHGNSSILADKIALKLVGPEGFVVTEAGFGADIGMEKFFNIKCRYSGLRPHVVVLVATVRALKMHGGGPTVTAGMPLPKEYVEENLELLEKGCSNMKKQIENAQHFGVPVVVAVNAFKTDTVTELDLVCSVAKAAGAFDAVRCSHWAEGGAGAVALGQAVQRASEAPSDFKFLYDLEVWHCCQCKSSVIAFPIHFYVSSFPLQGFGNLPICMAKTHLSLSHEADKKGVPTGFIVPIRDIRASVGAGFLFPLVGTMPTIPGLPTRPCFYDIDLDPETEQVNGLF</sequence>
<organism evidence="23 24">
    <name type="scientific">Scophthalmus maximus</name>
    <name type="common">Turbot</name>
    <name type="synonym">Psetta maxima</name>
    <dbReference type="NCBI Taxonomy" id="52904"/>
    <lineage>
        <taxon>Eukaryota</taxon>
        <taxon>Metazoa</taxon>
        <taxon>Chordata</taxon>
        <taxon>Craniata</taxon>
        <taxon>Vertebrata</taxon>
        <taxon>Euteleostomi</taxon>
        <taxon>Actinopterygii</taxon>
        <taxon>Neopterygii</taxon>
        <taxon>Teleostei</taxon>
        <taxon>Neoteleostei</taxon>
        <taxon>Acanthomorphata</taxon>
        <taxon>Carangaria</taxon>
        <taxon>Pleuronectiformes</taxon>
        <taxon>Pleuronectoidei</taxon>
        <taxon>Scophthalmidae</taxon>
        <taxon>Scophthalmus</taxon>
    </lineage>
</organism>
<dbReference type="Pfam" id="PF02882">
    <property type="entry name" value="THF_DHG_CYH_C"/>
    <property type="match status" value="1"/>
</dbReference>
<keyword evidence="15" id="KW-0067">ATP-binding</keyword>
<dbReference type="GO" id="GO:0004488">
    <property type="term" value="F:methylenetetrahydrofolate dehydrogenase (NADP+) activity"/>
    <property type="evidence" value="ECO:0007669"/>
    <property type="project" value="UniProtKB-EC"/>
</dbReference>
<keyword evidence="16" id="KW-0521">NADP</keyword>
<name>A0A8D3DQV1_SCOMX</name>
<comment type="pathway">
    <text evidence="2">One-carbon metabolism; tetrahydrofolate interconversion.</text>
</comment>
<dbReference type="InterPro" id="IPR020630">
    <property type="entry name" value="THF_DH/CycHdrlase_cat_dom"/>
</dbReference>
<evidence type="ECO:0000256" key="18">
    <source>
        <dbReference type="ARBA" id="ARBA00023268"/>
    </source>
</evidence>
<dbReference type="Ensembl" id="ENSSMAT00000082776.1">
    <property type="protein sequence ID" value="ENSSMAP00000061910.1"/>
    <property type="gene ID" value="ENSSMAG00000007042.2"/>
</dbReference>
<comment type="subcellular location">
    <subcellularLocation>
        <location evidence="1">Cytoplasm</location>
    </subcellularLocation>
</comment>
<dbReference type="SUPFAM" id="SSF51735">
    <property type="entry name" value="NAD(P)-binding Rossmann-fold domains"/>
    <property type="match status" value="1"/>
</dbReference>
<proteinExistence type="inferred from homology"/>
<dbReference type="AlphaFoldDB" id="A0A8D3DQV1"/>
<evidence type="ECO:0000256" key="8">
    <source>
        <dbReference type="ARBA" id="ARBA00012859"/>
    </source>
</evidence>
<evidence type="ECO:0000256" key="10">
    <source>
        <dbReference type="ARBA" id="ARBA00022490"/>
    </source>
</evidence>
<dbReference type="GeneTree" id="ENSGT00940000154746"/>
<keyword evidence="10" id="KW-0963">Cytoplasm</keyword>
<evidence type="ECO:0000256" key="3">
    <source>
        <dbReference type="ARBA" id="ARBA00005559"/>
    </source>
</evidence>
<dbReference type="InterPro" id="IPR020628">
    <property type="entry name" value="Formate_THF_ligase_CS"/>
</dbReference>
<evidence type="ECO:0000256" key="19">
    <source>
        <dbReference type="ARBA" id="ARBA00036357"/>
    </source>
</evidence>
<keyword evidence="14" id="KW-0378">Hydrolase</keyword>
<dbReference type="SUPFAM" id="SSF53223">
    <property type="entry name" value="Aminoacid dehydrogenase-like, N-terminal domain"/>
    <property type="match status" value="1"/>
</dbReference>
<dbReference type="InterPro" id="IPR000672">
    <property type="entry name" value="THF_DH/CycHdrlase"/>
</dbReference>
<evidence type="ECO:0000256" key="4">
    <source>
        <dbReference type="ARBA" id="ARBA00006985"/>
    </source>
</evidence>
<dbReference type="InterPro" id="IPR020631">
    <property type="entry name" value="THF_DH/CycHdrlase_NAD-bd_dom"/>
</dbReference>
<dbReference type="UniPathway" id="UPA00193"/>
<evidence type="ECO:0000256" key="14">
    <source>
        <dbReference type="ARBA" id="ARBA00022801"/>
    </source>
</evidence>